<sequence length="460" mass="54502">MTSPLILKYRIFHVSFKFLRNRHQLFSGSAQNMTSSDYEETDSIDIYDDGQIYDDDDFNHLSRLSLQNVRKRMKKLFYDDGNIPSYLKHNIKYLHGFKEQGVKIRKFRCSSTEVIFKISAKKKTIKSGKYTNFIAKLNSRITPNEKDFLDQLSKVFSSANNTLKIDSDNYDQWNFFGKKYEIRFIRTTVKAITSYLVQLRHIEDINTIQELLDNLSPNSDIFEVSTTIFQISTAKNIDDFSLCMLFYCTTSCRPFQNEIQAELIAQFTKRKQESFRTQLAKIYLSHITSSTNFFIIRELMKLDVLHKDEVLEYVYYSQSVRAHFWFVADADDHEAYKIDGNGKNKIADDLFDLLQINQISHGFQYFPKHYQEFKELQKNNWEILRKYIEIGYNPDILATTIRNDDIDTFQQLLTNESGQYHFNKRIRPSIFDRHLIFHYKPTLIQYAALFGSIKIFKYLL</sequence>
<accession>A0A1J4KK95</accession>
<keyword evidence="2" id="KW-1185">Reference proteome</keyword>
<evidence type="ECO:0000313" key="1">
    <source>
        <dbReference type="EMBL" id="OHT11376.1"/>
    </source>
</evidence>
<dbReference type="AlphaFoldDB" id="A0A1J4KK95"/>
<dbReference type="VEuPathDB" id="TrichDB:TRFO_19182"/>
<proteinExistence type="predicted"/>
<dbReference type="RefSeq" id="XP_068364512.1">
    <property type="nucleotide sequence ID" value="XM_068500636.1"/>
</dbReference>
<evidence type="ECO:0000313" key="2">
    <source>
        <dbReference type="Proteomes" id="UP000179807"/>
    </source>
</evidence>
<reference evidence="1" key="1">
    <citation type="submission" date="2016-10" db="EMBL/GenBank/DDBJ databases">
        <authorList>
            <person name="Benchimol M."/>
            <person name="Almeida L.G."/>
            <person name="Vasconcelos A.T."/>
            <person name="Perreira-Neves A."/>
            <person name="Rosa I.A."/>
            <person name="Tasca T."/>
            <person name="Bogo M.R."/>
            <person name="de Souza W."/>
        </authorList>
    </citation>
    <scope>NUCLEOTIDE SEQUENCE [LARGE SCALE GENOMIC DNA]</scope>
    <source>
        <strain evidence="1">K</strain>
    </source>
</reference>
<dbReference type="EMBL" id="MLAK01000589">
    <property type="protein sequence ID" value="OHT11376.1"/>
    <property type="molecule type" value="Genomic_DNA"/>
</dbReference>
<comment type="caution">
    <text evidence="1">The sequence shown here is derived from an EMBL/GenBank/DDBJ whole genome shotgun (WGS) entry which is preliminary data.</text>
</comment>
<dbReference type="Proteomes" id="UP000179807">
    <property type="component" value="Unassembled WGS sequence"/>
</dbReference>
<gene>
    <name evidence="1" type="ORF">TRFO_19182</name>
</gene>
<name>A0A1J4KK95_9EUKA</name>
<dbReference type="GeneID" id="94835340"/>
<protein>
    <submittedName>
        <fullName evidence="1">Uncharacterized protein</fullName>
    </submittedName>
</protein>
<organism evidence="1 2">
    <name type="scientific">Tritrichomonas foetus</name>
    <dbReference type="NCBI Taxonomy" id="1144522"/>
    <lineage>
        <taxon>Eukaryota</taxon>
        <taxon>Metamonada</taxon>
        <taxon>Parabasalia</taxon>
        <taxon>Tritrichomonadida</taxon>
        <taxon>Tritrichomonadidae</taxon>
        <taxon>Tritrichomonas</taxon>
    </lineage>
</organism>